<proteinExistence type="predicted"/>
<keyword evidence="2" id="KW-1185">Reference proteome</keyword>
<evidence type="ECO:0000313" key="1">
    <source>
        <dbReference type="EMBL" id="GAA3537151.1"/>
    </source>
</evidence>
<gene>
    <name evidence="1" type="ORF">GCM10022222_21080</name>
</gene>
<protein>
    <submittedName>
        <fullName evidence="1">Uncharacterized protein</fullName>
    </submittedName>
</protein>
<evidence type="ECO:0000313" key="2">
    <source>
        <dbReference type="Proteomes" id="UP001500689"/>
    </source>
</evidence>
<reference evidence="2" key="1">
    <citation type="journal article" date="2019" name="Int. J. Syst. Evol. Microbiol.">
        <title>The Global Catalogue of Microorganisms (GCM) 10K type strain sequencing project: providing services to taxonomists for standard genome sequencing and annotation.</title>
        <authorList>
            <consortium name="The Broad Institute Genomics Platform"/>
            <consortium name="The Broad Institute Genome Sequencing Center for Infectious Disease"/>
            <person name="Wu L."/>
            <person name="Ma J."/>
        </authorList>
    </citation>
    <scope>NUCLEOTIDE SEQUENCE [LARGE SCALE GENOMIC DNA]</scope>
    <source>
        <strain evidence="2">JCM 16898</strain>
    </source>
</reference>
<organism evidence="1 2">
    <name type="scientific">Amycolatopsis ultiminotia</name>
    <dbReference type="NCBI Taxonomy" id="543629"/>
    <lineage>
        <taxon>Bacteria</taxon>
        <taxon>Bacillati</taxon>
        <taxon>Actinomycetota</taxon>
        <taxon>Actinomycetes</taxon>
        <taxon>Pseudonocardiales</taxon>
        <taxon>Pseudonocardiaceae</taxon>
        <taxon>Amycolatopsis</taxon>
    </lineage>
</organism>
<dbReference type="EMBL" id="BAAAZN010000003">
    <property type="protein sequence ID" value="GAA3537151.1"/>
    <property type="molecule type" value="Genomic_DNA"/>
</dbReference>
<comment type="caution">
    <text evidence="1">The sequence shown here is derived from an EMBL/GenBank/DDBJ whole genome shotgun (WGS) entry which is preliminary data.</text>
</comment>
<accession>A0ABP6VNC1</accession>
<name>A0ABP6VNC1_9PSEU</name>
<sequence>MVSASVIASRTLGSGPPGTSLLASLIAPWIVRPGTYFGNDSRSDRGVRDGIVGLLESRWDSAVTVSRPDGSAKVPNLHLEVIA</sequence>
<dbReference type="Proteomes" id="UP001500689">
    <property type="component" value="Unassembled WGS sequence"/>
</dbReference>